<accession>A0ABV5CPP6</accession>
<evidence type="ECO:0000313" key="3">
    <source>
        <dbReference type="Proteomes" id="UP001582793"/>
    </source>
</evidence>
<reference evidence="2 3" key="1">
    <citation type="submission" date="2024-04" db="EMBL/GenBank/DDBJ databases">
        <title>Polymorphospora sp. isolated from Baiyangdian Lake in Xiong'an New Area.</title>
        <authorList>
            <person name="Zhang X."/>
            <person name="Liu J."/>
        </authorList>
    </citation>
    <scope>NUCLEOTIDE SEQUENCE [LARGE SCALE GENOMIC DNA]</scope>
    <source>
        <strain evidence="2 3">2-325</strain>
    </source>
</reference>
<gene>
    <name evidence="2" type="ORF">AAFH96_06600</name>
</gene>
<keyword evidence="1" id="KW-1133">Transmembrane helix</keyword>
<protein>
    <recommendedName>
        <fullName evidence="4">Integral membrane protein</fullName>
    </recommendedName>
</protein>
<comment type="caution">
    <text evidence="2">The sequence shown here is derived from an EMBL/GenBank/DDBJ whole genome shotgun (WGS) entry which is preliminary data.</text>
</comment>
<feature type="transmembrane region" description="Helical" evidence="1">
    <location>
        <begin position="6"/>
        <end position="22"/>
    </location>
</feature>
<keyword evidence="1" id="KW-0472">Membrane</keyword>
<feature type="transmembrane region" description="Helical" evidence="1">
    <location>
        <begin position="110"/>
        <end position="130"/>
    </location>
</feature>
<name>A0ABV5CPP6_9ACTN</name>
<feature type="transmembrane region" description="Helical" evidence="1">
    <location>
        <begin position="34"/>
        <end position="56"/>
    </location>
</feature>
<keyword evidence="3" id="KW-1185">Reference proteome</keyword>
<evidence type="ECO:0000313" key="2">
    <source>
        <dbReference type="EMBL" id="MFB6392778.1"/>
    </source>
</evidence>
<evidence type="ECO:0000256" key="1">
    <source>
        <dbReference type="SAM" id="Phobius"/>
    </source>
</evidence>
<dbReference type="EMBL" id="JBCGDC010000012">
    <property type="protein sequence ID" value="MFB6392778.1"/>
    <property type="molecule type" value="Genomic_DNA"/>
</dbReference>
<dbReference type="Proteomes" id="UP001582793">
    <property type="component" value="Unassembled WGS sequence"/>
</dbReference>
<keyword evidence="1" id="KW-0812">Transmembrane</keyword>
<dbReference type="RefSeq" id="WP_375733481.1">
    <property type="nucleotide sequence ID" value="NZ_JBCGDC010000012.1"/>
</dbReference>
<sequence>MSIVACSLLAAIAFALLLRWWGGALLTDRWRTPGWFIATAGLCTVAAAVTWFVGVFSGSSLDPKESCRATGVTYDEAYRSLQWREHPRWFPLHNWCNAEYDLVPAWVKPALVSLALLATACLGVAGWLFVERRRRRRTS</sequence>
<evidence type="ECO:0008006" key="4">
    <source>
        <dbReference type="Google" id="ProtNLM"/>
    </source>
</evidence>
<proteinExistence type="predicted"/>
<organism evidence="2 3">
    <name type="scientific">Polymorphospora lycopeni</name>
    <dbReference type="NCBI Taxonomy" id="3140240"/>
    <lineage>
        <taxon>Bacteria</taxon>
        <taxon>Bacillati</taxon>
        <taxon>Actinomycetota</taxon>
        <taxon>Actinomycetes</taxon>
        <taxon>Micromonosporales</taxon>
        <taxon>Micromonosporaceae</taxon>
        <taxon>Polymorphospora</taxon>
    </lineage>
</organism>